<sequence>MEVANGISGVVPVRDSKNPQGPALLFPTTSWAVFITRLKTGYRL</sequence>
<organism evidence="2 3">
    <name type="scientific">Streptomyces milbemycinicus</name>
    <dbReference type="NCBI Taxonomy" id="476552"/>
    <lineage>
        <taxon>Bacteria</taxon>
        <taxon>Bacillati</taxon>
        <taxon>Actinomycetota</taxon>
        <taxon>Actinomycetes</taxon>
        <taxon>Kitasatosporales</taxon>
        <taxon>Streptomycetaceae</taxon>
        <taxon>Streptomyces</taxon>
    </lineage>
</organism>
<proteinExistence type="predicted"/>
<accession>A0ABW8LTG6</accession>
<reference evidence="2 3" key="1">
    <citation type="submission" date="2024-11" db="EMBL/GenBank/DDBJ databases">
        <title>The Natural Products Discovery Center: Release of the First 8490 Sequenced Strains for Exploring Actinobacteria Biosynthetic Diversity.</title>
        <authorList>
            <person name="Kalkreuter E."/>
            <person name="Kautsar S.A."/>
            <person name="Yang D."/>
            <person name="Bader C.D."/>
            <person name="Teijaro C.N."/>
            <person name="Fluegel L."/>
            <person name="Davis C.M."/>
            <person name="Simpson J.R."/>
            <person name="Lauterbach L."/>
            <person name="Steele A.D."/>
            <person name="Gui C."/>
            <person name="Meng S."/>
            <person name="Li G."/>
            <person name="Viehrig K."/>
            <person name="Ye F."/>
            <person name="Su P."/>
            <person name="Kiefer A.F."/>
            <person name="Nichols A."/>
            <person name="Cepeda A.J."/>
            <person name="Yan W."/>
            <person name="Fan B."/>
            <person name="Jiang Y."/>
            <person name="Adhikari A."/>
            <person name="Zheng C.-J."/>
            <person name="Schuster L."/>
            <person name="Cowan T.M."/>
            <person name="Smanski M.J."/>
            <person name="Chevrette M.G."/>
            <person name="De Carvalho L.P.S."/>
            <person name="Shen B."/>
        </authorList>
    </citation>
    <scope>NUCLEOTIDE SEQUENCE [LARGE SCALE GENOMIC DNA]</scope>
    <source>
        <strain evidence="2 3">NPDC020863</strain>
    </source>
</reference>
<keyword evidence="3" id="KW-1185">Reference proteome</keyword>
<dbReference type="Proteomes" id="UP001620295">
    <property type="component" value="Unassembled WGS sequence"/>
</dbReference>
<dbReference type="InterPro" id="IPR007278">
    <property type="entry name" value="DUF397"/>
</dbReference>
<comment type="caution">
    <text evidence="2">The sequence shown here is derived from an EMBL/GenBank/DDBJ whole genome shotgun (WGS) entry which is preliminary data.</text>
</comment>
<evidence type="ECO:0000313" key="3">
    <source>
        <dbReference type="Proteomes" id="UP001620295"/>
    </source>
</evidence>
<dbReference type="Pfam" id="PF04149">
    <property type="entry name" value="DUF397"/>
    <property type="match status" value="1"/>
</dbReference>
<evidence type="ECO:0000259" key="1">
    <source>
        <dbReference type="Pfam" id="PF04149"/>
    </source>
</evidence>
<name>A0ABW8LTG6_9ACTN</name>
<dbReference type="RefSeq" id="WP_358631735.1">
    <property type="nucleotide sequence ID" value="NZ_JBFAEV010000003.1"/>
</dbReference>
<evidence type="ECO:0000313" key="2">
    <source>
        <dbReference type="EMBL" id="MFK4269207.1"/>
    </source>
</evidence>
<feature type="domain" description="DUF397" evidence="1">
    <location>
        <begin position="2"/>
        <end position="39"/>
    </location>
</feature>
<dbReference type="EMBL" id="JBJDQH010000010">
    <property type="protein sequence ID" value="MFK4269207.1"/>
    <property type="molecule type" value="Genomic_DNA"/>
</dbReference>
<protein>
    <submittedName>
        <fullName evidence="2">DUF397 domain-containing protein</fullName>
    </submittedName>
</protein>
<gene>
    <name evidence="2" type="ORF">ACI2L5_30330</name>
</gene>